<dbReference type="RefSeq" id="WP_165010093.1">
    <property type="nucleotide sequence ID" value="NZ_CP064954.1"/>
</dbReference>
<dbReference type="SMART" id="SM00882">
    <property type="entry name" value="CoA_trans"/>
    <property type="match status" value="1"/>
</dbReference>
<sequence>MSKEESQQDSQHDSKQALAAALKDGQTIAVGGFGMCGVPHDLIEVVRDTGVNDLTIVSNNLGLDGMGLGLLLEAGQISKVMASYIGENQFFMSQYLKGAIDLEFVPQGTLAERLRAGGAGIAAFYTKTGVGTEIAQGKPTAIFDGETYLQERAIAADIGLVRAHTADAAGNLRYRLSARNFNPVVAMSGRLTFAEAEHIVPRGGLDPDDVHTPSVFVSHVIKTDTPSKIEIATTRARKDDNRKEATDGLDA</sequence>
<dbReference type="Gene3D" id="3.40.1080.10">
    <property type="entry name" value="Glutaconate Coenzyme A-transferase"/>
    <property type="match status" value="1"/>
</dbReference>
<comment type="similarity">
    <text evidence="1">Belongs to the 3-oxoacid CoA-transferase subunit A family.</text>
</comment>
<dbReference type="SUPFAM" id="SSF100950">
    <property type="entry name" value="NagB/RpiA/CoA transferase-like"/>
    <property type="match status" value="1"/>
</dbReference>
<dbReference type="PROSITE" id="PS01273">
    <property type="entry name" value="COA_TRANSF_1"/>
    <property type="match status" value="1"/>
</dbReference>
<name>A0A7T0KDW1_9CORY</name>
<reference evidence="3 4" key="1">
    <citation type="submission" date="2020-11" db="EMBL/GenBank/DDBJ databases">
        <title>Corynebacterium sp. ZJ-599.</title>
        <authorList>
            <person name="Zhou J."/>
        </authorList>
    </citation>
    <scope>NUCLEOTIDE SEQUENCE [LARGE SCALE GENOMIC DNA]</scope>
    <source>
        <strain evidence="3 4">ZJ-599</strain>
    </source>
</reference>
<dbReference type="InterPro" id="IPR012792">
    <property type="entry name" value="3-oxoacid_CoA-transf_A"/>
</dbReference>
<dbReference type="InterPro" id="IPR037171">
    <property type="entry name" value="NagB/RpiA_transferase-like"/>
</dbReference>
<dbReference type="PANTHER" id="PTHR13707">
    <property type="entry name" value="KETOACID-COENZYME A TRANSFERASE"/>
    <property type="match status" value="1"/>
</dbReference>
<keyword evidence="2 3" id="KW-0808">Transferase</keyword>
<evidence type="ECO:0000256" key="2">
    <source>
        <dbReference type="ARBA" id="ARBA00022679"/>
    </source>
</evidence>
<dbReference type="EMBL" id="CP064954">
    <property type="protein sequence ID" value="QPK78787.1"/>
    <property type="molecule type" value="Genomic_DNA"/>
</dbReference>
<dbReference type="Pfam" id="PF01144">
    <property type="entry name" value="CoA_trans"/>
    <property type="match status" value="1"/>
</dbReference>
<evidence type="ECO:0000313" key="4">
    <source>
        <dbReference type="Proteomes" id="UP000594681"/>
    </source>
</evidence>
<gene>
    <name evidence="3" type="ORF">G7Y31_09625</name>
</gene>
<dbReference type="InterPro" id="IPR004165">
    <property type="entry name" value="CoA_trans_fam_I"/>
</dbReference>
<evidence type="ECO:0000256" key="1">
    <source>
        <dbReference type="ARBA" id="ARBA00005612"/>
    </source>
</evidence>
<dbReference type="GO" id="GO:0008410">
    <property type="term" value="F:CoA-transferase activity"/>
    <property type="evidence" value="ECO:0007669"/>
    <property type="project" value="InterPro"/>
</dbReference>
<dbReference type="InterPro" id="IPR004163">
    <property type="entry name" value="CoA_transf_BS"/>
</dbReference>
<evidence type="ECO:0000313" key="3">
    <source>
        <dbReference type="EMBL" id="QPK78787.1"/>
    </source>
</evidence>
<keyword evidence="4" id="KW-1185">Reference proteome</keyword>
<dbReference type="PANTHER" id="PTHR13707:SF60">
    <property type="entry name" value="ACETATE COA-TRANSFERASE SUBUNIT ALPHA"/>
    <property type="match status" value="1"/>
</dbReference>
<protein>
    <submittedName>
        <fullName evidence="3">CoA transferase subunit A</fullName>
    </submittedName>
</protein>
<dbReference type="KEGG" id="cliz:G7Y31_09625"/>
<proteinExistence type="inferred from homology"/>
<dbReference type="NCBIfam" id="TIGR02429">
    <property type="entry name" value="pcaI_scoA_fam"/>
    <property type="match status" value="1"/>
</dbReference>
<dbReference type="AlphaFoldDB" id="A0A7T0KDW1"/>
<organism evidence="3 4">
    <name type="scientific">Corynebacterium lizhenjunii</name>
    <dbReference type="NCBI Taxonomy" id="2709394"/>
    <lineage>
        <taxon>Bacteria</taxon>
        <taxon>Bacillati</taxon>
        <taxon>Actinomycetota</taxon>
        <taxon>Actinomycetes</taxon>
        <taxon>Mycobacteriales</taxon>
        <taxon>Corynebacteriaceae</taxon>
        <taxon>Corynebacterium</taxon>
    </lineage>
</organism>
<accession>A0A7T0KDW1</accession>
<dbReference type="Proteomes" id="UP000594681">
    <property type="component" value="Chromosome"/>
</dbReference>